<reference evidence="11 12" key="1">
    <citation type="submission" date="2018-08" db="EMBL/GenBank/DDBJ databases">
        <title>Genomic Encyclopedia of Archaeal and Bacterial Type Strains, Phase II (KMG-II): from individual species to whole genera.</title>
        <authorList>
            <person name="Goeker M."/>
        </authorList>
    </citation>
    <scope>NUCLEOTIDE SEQUENCE [LARGE SCALE GENOMIC DNA]</scope>
    <source>
        <strain evidence="11 12">DSM 45791</strain>
    </source>
</reference>
<evidence type="ECO:0000256" key="7">
    <source>
        <dbReference type="ARBA" id="ARBA00049164"/>
    </source>
</evidence>
<name>A0A3E0GZX4_9PSEU</name>
<dbReference type="InterPro" id="IPR011032">
    <property type="entry name" value="GroES-like_sf"/>
</dbReference>
<sequence length="343" mass="36290">MKAVQVIGYGERVRVGEVKEPAIVDPHDVIVRIAGAGICRTDLHILDGQLAEAFHPTLPYTLGHENAGWVHEVGPAVDAFSPGDPVIVHPAVTCGLCTACRSGNDMHCPTWRFPGVDGWNGGYAELLRTSVRSLVKLAPKTDPTRIAPHADAGLTAIHAVKRLAPFTYPGSTVVVIGFGGLGHLAVQLLRVLTPARIVVVEADPGRLEWARGYPVDAVHASGEDGGVSVVLDETNGLGADVVLDLVGDGRAPEHALRMLRKGGVYSIVGYGGGVALNHLDMINRELTVIGNQIGSHRDLIDLMELDRSGRVVLHTRCFPLDEAADVLAEVAAGRVPGRAVLVP</sequence>
<keyword evidence="4 9" id="KW-0479">Metal-binding</keyword>
<dbReference type="Pfam" id="PF00107">
    <property type="entry name" value="ADH_zinc_N"/>
    <property type="match status" value="1"/>
</dbReference>
<dbReference type="EC" id="1.1.1.1" evidence="3"/>
<dbReference type="InterPro" id="IPR020843">
    <property type="entry name" value="ER"/>
</dbReference>
<keyword evidence="6" id="KW-0560">Oxidoreductase</keyword>
<dbReference type="GO" id="GO:0008270">
    <property type="term" value="F:zinc ion binding"/>
    <property type="evidence" value="ECO:0007669"/>
    <property type="project" value="InterPro"/>
</dbReference>
<dbReference type="EMBL" id="QUNO01000020">
    <property type="protein sequence ID" value="REH33115.1"/>
    <property type="molecule type" value="Genomic_DNA"/>
</dbReference>
<dbReference type="Gene3D" id="3.90.180.10">
    <property type="entry name" value="Medium-chain alcohol dehydrogenases, catalytic domain"/>
    <property type="match status" value="1"/>
</dbReference>
<dbReference type="SUPFAM" id="SSF51735">
    <property type="entry name" value="NAD(P)-binding Rossmann-fold domains"/>
    <property type="match status" value="1"/>
</dbReference>
<dbReference type="AlphaFoldDB" id="A0A3E0GZX4"/>
<accession>A0A3E0GZX4</accession>
<dbReference type="Proteomes" id="UP000256269">
    <property type="component" value="Unassembled WGS sequence"/>
</dbReference>
<proteinExistence type="inferred from homology"/>
<dbReference type="PANTHER" id="PTHR42940:SF8">
    <property type="entry name" value="VACUOLAR PROTEIN SORTING-ASSOCIATED PROTEIN 11"/>
    <property type="match status" value="1"/>
</dbReference>
<evidence type="ECO:0000256" key="1">
    <source>
        <dbReference type="ARBA" id="ARBA00001947"/>
    </source>
</evidence>
<dbReference type="CDD" id="cd05284">
    <property type="entry name" value="arabinose_DH_like"/>
    <property type="match status" value="1"/>
</dbReference>
<dbReference type="PROSITE" id="PS00059">
    <property type="entry name" value="ADH_ZINC"/>
    <property type="match status" value="1"/>
</dbReference>
<comment type="similarity">
    <text evidence="2 9">Belongs to the zinc-containing alcohol dehydrogenase family.</text>
</comment>
<evidence type="ECO:0000256" key="3">
    <source>
        <dbReference type="ARBA" id="ARBA00013190"/>
    </source>
</evidence>
<evidence type="ECO:0000256" key="9">
    <source>
        <dbReference type="RuleBase" id="RU361277"/>
    </source>
</evidence>
<dbReference type="Gene3D" id="3.40.50.720">
    <property type="entry name" value="NAD(P)-binding Rossmann-like Domain"/>
    <property type="match status" value="1"/>
</dbReference>
<dbReference type="InterPro" id="IPR002328">
    <property type="entry name" value="ADH_Zn_CS"/>
</dbReference>
<dbReference type="OrthoDB" id="334894at2"/>
<dbReference type="SMART" id="SM00829">
    <property type="entry name" value="PKS_ER"/>
    <property type="match status" value="1"/>
</dbReference>
<evidence type="ECO:0000256" key="8">
    <source>
        <dbReference type="ARBA" id="ARBA00049243"/>
    </source>
</evidence>
<dbReference type="Pfam" id="PF08240">
    <property type="entry name" value="ADH_N"/>
    <property type="match status" value="1"/>
</dbReference>
<evidence type="ECO:0000256" key="5">
    <source>
        <dbReference type="ARBA" id="ARBA00022833"/>
    </source>
</evidence>
<dbReference type="InterPro" id="IPR013149">
    <property type="entry name" value="ADH-like_C"/>
</dbReference>
<dbReference type="PANTHER" id="PTHR42940">
    <property type="entry name" value="ALCOHOL DEHYDROGENASE 1-RELATED"/>
    <property type="match status" value="1"/>
</dbReference>
<keyword evidence="5 9" id="KW-0862">Zinc</keyword>
<dbReference type="SUPFAM" id="SSF50129">
    <property type="entry name" value="GroES-like"/>
    <property type="match status" value="1"/>
</dbReference>
<evidence type="ECO:0000313" key="12">
    <source>
        <dbReference type="Proteomes" id="UP000256269"/>
    </source>
</evidence>
<organism evidence="11 12">
    <name type="scientific">Kutzneria buriramensis</name>
    <dbReference type="NCBI Taxonomy" id="1045776"/>
    <lineage>
        <taxon>Bacteria</taxon>
        <taxon>Bacillati</taxon>
        <taxon>Actinomycetota</taxon>
        <taxon>Actinomycetes</taxon>
        <taxon>Pseudonocardiales</taxon>
        <taxon>Pseudonocardiaceae</taxon>
        <taxon>Kutzneria</taxon>
    </lineage>
</organism>
<dbReference type="InterPro" id="IPR036291">
    <property type="entry name" value="NAD(P)-bd_dom_sf"/>
</dbReference>
<feature type="domain" description="Enoyl reductase (ER)" evidence="10">
    <location>
        <begin position="10"/>
        <end position="341"/>
    </location>
</feature>
<evidence type="ECO:0000259" key="10">
    <source>
        <dbReference type="SMART" id="SM00829"/>
    </source>
</evidence>
<evidence type="ECO:0000256" key="6">
    <source>
        <dbReference type="ARBA" id="ARBA00023002"/>
    </source>
</evidence>
<dbReference type="GO" id="GO:0004022">
    <property type="term" value="F:alcohol dehydrogenase (NAD+) activity"/>
    <property type="evidence" value="ECO:0007669"/>
    <property type="project" value="UniProtKB-EC"/>
</dbReference>
<evidence type="ECO:0000313" key="11">
    <source>
        <dbReference type="EMBL" id="REH33115.1"/>
    </source>
</evidence>
<dbReference type="InterPro" id="IPR013154">
    <property type="entry name" value="ADH-like_N"/>
</dbReference>
<comment type="catalytic activity">
    <reaction evidence="8">
        <text>a primary alcohol + NAD(+) = an aldehyde + NADH + H(+)</text>
        <dbReference type="Rhea" id="RHEA:10736"/>
        <dbReference type="ChEBI" id="CHEBI:15378"/>
        <dbReference type="ChEBI" id="CHEBI:15734"/>
        <dbReference type="ChEBI" id="CHEBI:17478"/>
        <dbReference type="ChEBI" id="CHEBI:57540"/>
        <dbReference type="ChEBI" id="CHEBI:57945"/>
        <dbReference type="EC" id="1.1.1.1"/>
    </reaction>
</comment>
<comment type="cofactor">
    <cofactor evidence="1 9">
        <name>Zn(2+)</name>
        <dbReference type="ChEBI" id="CHEBI:29105"/>
    </cofactor>
</comment>
<dbReference type="RefSeq" id="WP_116180518.1">
    <property type="nucleotide sequence ID" value="NZ_CP144375.1"/>
</dbReference>
<evidence type="ECO:0000256" key="2">
    <source>
        <dbReference type="ARBA" id="ARBA00008072"/>
    </source>
</evidence>
<evidence type="ECO:0000256" key="4">
    <source>
        <dbReference type="ARBA" id="ARBA00022723"/>
    </source>
</evidence>
<gene>
    <name evidence="11" type="ORF">BCF44_120187</name>
</gene>
<protein>
    <recommendedName>
        <fullName evidence="3">alcohol dehydrogenase</fullName>
        <ecNumber evidence="3">1.1.1.1</ecNumber>
    </recommendedName>
</protein>
<comment type="caution">
    <text evidence="11">The sequence shown here is derived from an EMBL/GenBank/DDBJ whole genome shotgun (WGS) entry which is preliminary data.</text>
</comment>
<comment type="catalytic activity">
    <reaction evidence="7">
        <text>a secondary alcohol + NAD(+) = a ketone + NADH + H(+)</text>
        <dbReference type="Rhea" id="RHEA:10740"/>
        <dbReference type="ChEBI" id="CHEBI:15378"/>
        <dbReference type="ChEBI" id="CHEBI:17087"/>
        <dbReference type="ChEBI" id="CHEBI:35681"/>
        <dbReference type="ChEBI" id="CHEBI:57540"/>
        <dbReference type="ChEBI" id="CHEBI:57945"/>
        <dbReference type="EC" id="1.1.1.1"/>
    </reaction>
</comment>
<keyword evidence="12" id="KW-1185">Reference proteome</keyword>